<evidence type="ECO:0000256" key="1">
    <source>
        <dbReference type="ARBA" id="ARBA00012020"/>
    </source>
</evidence>
<dbReference type="SMART" id="SM00248">
    <property type="entry name" value="ANK"/>
    <property type="match status" value="4"/>
</dbReference>
<dbReference type="Pfam" id="PF00023">
    <property type="entry name" value="Ank"/>
    <property type="match status" value="2"/>
</dbReference>
<keyword evidence="3" id="KW-0548">Nucleotidyltransferase</keyword>
<accession>A0A914CSE3</accession>
<dbReference type="Gene3D" id="1.10.150.50">
    <property type="entry name" value="Transcription Factor, Ets-1"/>
    <property type="match status" value="1"/>
</dbReference>
<evidence type="ECO:0000259" key="10">
    <source>
        <dbReference type="PROSITE" id="PS50105"/>
    </source>
</evidence>
<dbReference type="GO" id="GO:0070531">
    <property type="term" value="C:BRCA1-A complex"/>
    <property type="evidence" value="ECO:0007669"/>
    <property type="project" value="TreeGrafter"/>
</dbReference>
<dbReference type="Pfam" id="PF00536">
    <property type="entry name" value="SAM_1"/>
    <property type="match status" value="1"/>
</dbReference>
<feature type="repeat" description="ANK" evidence="8">
    <location>
        <begin position="115"/>
        <end position="147"/>
    </location>
</feature>
<evidence type="ECO:0000256" key="6">
    <source>
        <dbReference type="ARBA" id="ARBA00024347"/>
    </source>
</evidence>
<evidence type="ECO:0000256" key="7">
    <source>
        <dbReference type="ARBA" id="ARBA00033987"/>
    </source>
</evidence>
<evidence type="ECO:0000313" key="12">
    <source>
        <dbReference type="WBParaSite" id="ACRNAN_scaffold14007.g32115.t1"/>
    </source>
</evidence>
<dbReference type="EC" id="2.4.2.30" evidence="1"/>
<keyword evidence="5 8" id="KW-0040">ANK repeat</keyword>
<dbReference type="Gene3D" id="1.25.40.20">
    <property type="entry name" value="Ankyrin repeat-containing domain"/>
    <property type="match status" value="1"/>
</dbReference>
<feature type="repeat" description="ANK" evidence="8">
    <location>
        <begin position="148"/>
        <end position="180"/>
    </location>
</feature>
<evidence type="ECO:0000256" key="8">
    <source>
        <dbReference type="PROSITE-ProRule" id="PRU00023"/>
    </source>
</evidence>
<evidence type="ECO:0000256" key="4">
    <source>
        <dbReference type="ARBA" id="ARBA00022737"/>
    </source>
</evidence>
<dbReference type="GO" id="GO:0016779">
    <property type="term" value="F:nucleotidyltransferase activity"/>
    <property type="evidence" value="ECO:0007669"/>
    <property type="project" value="UniProtKB-KW"/>
</dbReference>
<dbReference type="PANTHER" id="PTHR24171:SF8">
    <property type="entry name" value="BRCA1-ASSOCIATED RING DOMAIN PROTEIN 1"/>
    <property type="match status" value="1"/>
</dbReference>
<dbReference type="Pfam" id="PF12796">
    <property type="entry name" value="Ank_2"/>
    <property type="match status" value="1"/>
</dbReference>
<keyword evidence="4" id="KW-0677">Repeat</keyword>
<organism evidence="11 12">
    <name type="scientific">Acrobeloides nanus</name>
    <dbReference type="NCBI Taxonomy" id="290746"/>
    <lineage>
        <taxon>Eukaryota</taxon>
        <taxon>Metazoa</taxon>
        <taxon>Ecdysozoa</taxon>
        <taxon>Nematoda</taxon>
        <taxon>Chromadorea</taxon>
        <taxon>Rhabditida</taxon>
        <taxon>Tylenchina</taxon>
        <taxon>Cephalobomorpha</taxon>
        <taxon>Cephaloboidea</taxon>
        <taxon>Cephalobidae</taxon>
        <taxon>Acrobeloides</taxon>
    </lineage>
</organism>
<comment type="similarity">
    <text evidence="6">Belongs to the ARTD/PARP family.</text>
</comment>
<dbReference type="WBParaSite" id="ACRNAN_scaffold14007.g32115.t1">
    <property type="protein sequence ID" value="ACRNAN_scaffold14007.g32115.t1"/>
    <property type="gene ID" value="ACRNAN_scaffold14007.g32115"/>
</dbReference>
<protein>
    <recommendedName>
        <fullName evidence="1">NAD(+) ADP-ribosyltransferase</fullName>
        <ecNumber evidence="1">2.4.2.30</ecNumber>
    </recommendedName>
</protein>
<sequence>MEHRSVRFSTKKPVEHEAADLLGDWDQDEFQKILRLPLTKIINDTYYDRLDVHTAASLGISGKDVPELAPEWETNLNAENAHKWTPLMYAAYLGHHKLCEEILSRVPLVDTVNEVGQTALMLAASCGSVDTVKILVKYGADITRQDSRGWSSLHYSTHYNQSAITDILLEAGADPNLQDKEGMTPVLIACEVGSEATVSTLIKYKGDPNHRNLRGENGEAIAAEFPKILKLIRNQPSLEGILRQLGLEKYIPLFERDEITLSLFLNLTENDLTDMGITLFGPRKKLLNVIKQYKERGILAVEPDLTTSEATRDPSSSNSILEKKSASLKVEPKSNPNSSSSNDLAQVKNELARAMNLIGAQQKELREQFELNAYLHRFVAMLYEKQRKDRTSFDPKLNNELEQAVSRLITSMNRLKNFI</sequence>
<keyword evidence="2" id="KW-0328">Glycosyltransferase</keyword>
<feature type="region of interest" description="Disordered" evidence="9">
    <location>
        <begin position="307"/>
        <end position="343"/>
    </location>
</feature>
<keyword evidence="11" id="KW-1185">Reference proteome</keyword>
<dbReference type="SMART" id="SM00454">
    <property type="entry name" value="SAM"/>
    <property type="match status" value="1"/>
</dbReference>
<evidence type="ECO:0000256" key="3">
    <source>
        <dbReference type="ARBA" id="ARBA00022695"/>
    </source>
</evidence>
<name>A0A914CSE3_9BILA</name>
<dbReference type="PROSITE" id="PS50297">
    <property type="entry name" value="ANK_REP_REGION"/>
    <property type="match status" value="2"/>
</dbReference>
<dbReference type="InterPro" id="IPR001660">
    <property type="entry name" value="SAM"/>
</dbReference>
<evidence type="ECO:0000256" key="9">
    <source>
        <dbReference type="SAM" id="MobiDB-lite"/>
    </source>
</evidence>
<dbReference type="GO" id="GO:0031436">
    <property type="term" value="C:BRCA1-BARD1 complex"/>
    <property type="evidence" value="ECO:0007669"/>
    <property type="project" value="TreeGrafter"/>
</dbReference>
<dbReference type="PANTHER" id="PTHR24171">
    <property type="entry name" value="ANKYRIN REPEAT DOMAIN-CONTAINING PROTEIN 39-RELATED"/>
    <property type="match status" value="1"/>
</dbReference>
<dbReference type="Proteomes" id="UP000887540">
    <property type="component" value="Unplaced"/>
</dbReference>
<dbReference type="SUPFAM" id="SSF47769">
    <property type="entry name" value="SAM/Pointed domain"/>
    <property type="match status" value="1"/>
</dbReference>
<dbReference type="PROSITE" id="PS50105">
    <property type="entry name" value="SAM_DOMAIN"/>
    <property type="match status" value="1"/>
</dbReference>
<dbReference type="SUPFAM" id="SSF48403">
    <property type="entry name" value="Ankyrin repeat"/>
    <property type="match status" value="1"/>
</dbReference>
<dbReference type="InterPro" id="IPR036770">
    <property type="entry name" value="Ankyrin_rpt-contain_sf"/>
</dbReference>
<dbReference type="GO" id="GO:0003950">
    <property type="term" value="F:NAD+ poly-ADP-ribosyltransferase activity"/>
    <property type="evidence" value="ECO:0007669"/>
    <property type="project" value="UniProtKB-EC"/>
</dbReference>
<feature type="domain" description="SAM" evidence="10">
    <location>
        <begin position="233"/>
        <end position="296"/>
    </location>
</feature>
<feature type="compositionally biased region" description="Polar residues" evidence="9">
    <location>
        <begin position="307"/>
        <end position="320"/>
    </location>
</feature>
<dbReference type="InterPro" id="IPR002110">
    <property type="entry name" value="Ankyrin_rpt"/>
</dbReference>
<proteinExistence type="inferred from homology"/>
<evidence type="ECO:0000256" key="5">
    <source>
        <dbReference type="ARBA" id="ARBA00023043"/>
    </source>
</evidence>
<comment type="catalytic activity">
    <reaction evidence="7">
        <text>NAD(+) + (ADP-D-ribosyl)n-acceptor = nicotinamide + (ADP-D-ribosyl)n+1-acceptor + H(+).</text>
        <dbReference type="EC" id="2.4.2.30"/>
    </reaction>
</comment>
<keyword evidence="3" id="KW-0808">Transferase</keyword>
<dbReference type="PRINTS" id="PR01415">
    <property type="entry name" value="ANKYRIN"/>
</dbReference>
<dbReference type="GO" id="GO:0004842">
    <property type="term" value="F:ubiquitin-protein transferase activity"/>
    <property type="evidence" value="ECO:0007669"/>
    <property type="project" value="TreeGrafter"/>
</dbReference>
<dbReference type="PROSITE" id="PS50088">
    <property type="entry name" value="ANK_REPEAT"/>
    <property type="match status" value="2"/>
</dbReference>
<reference evidence="12" key="1">
    <citation type="submission" date="2022-11" db="UniProtKB">
        <authorList>
            <consortium name="WormBaseParasite"/>
        </authorList>
    </citation>
    <scope>IDENTIFICATION</scope>
</reference>
<evidence type="ECO:0000256" key="2">
    <source>
        <dbReference type="ARBA" id="ARBA00022676"/>
    </source>
</evidence>
<evidence type="ECO:0000313" key="11">
    <source>
        <dbReference type="Proteomes" id="UP000887540"/>
    </source>
</evidence>
<dbReference type="AlphaFoldDB" id="A0A914CSE3"/>
<dbReference type="GO" id="GO:0085020">
    <property type="term" value="P:protein K6-linked ubiquitination"/>
    <property type="evidence" value="ECO:0007669"/>
    <property type="project" value="TreeGrafter"/>
</dbReference>
<dbReference type="InterPro" id="IPR013761">
    <property type="entry name" value="SAM/pointed_sf"/>
</dbReference>